<dbReference type="AlphaFoldDB" id="H1DGP7"/>
<dbReference type="PANTHER" id="PTHR10509:SF14">
    <property type="entry name" value="CAFFEOYL-COA O-METHYLTRANSFERASE 3-RELATED"/>
    <property type="match status" value="1"/>
</dbReference>
<dbReference type="eggNOG" id="COG4122">
    <property type="taxonomic scope" value="Bacteria"/>
</dbReference>
<evidence type="ECO:0000313" key="5">
    <source>
        <dbReference type="Proteomes" id="UP000004892"/>
    </source>
</evidence>
<name>H1DGP7_9BACT</name>
<reference evidence="4 5" key="1">
    <citation type="submission" date="2012-01" db="EMBL/GenBank/DDBJ databases">
        <title>The Genome Sequence of Odoribacter laneus YIT 12061.</title>
        <authorList>
            <consortium name="The Broad Institute Genome Sequencing Platform"/>
            <person name="Earl A."/>
            <person name="Ward D."/>
            <person name="Feldgarden M."/>
            <person name="Gevers D."/>
            <person name="Morotomi M."/>
            <person name="Young S.K."/>
            <person name="Zeng Q."/>
            <person name="Gargeya S."/>
            <person name="Fitzgerald M."/>
            <person name="Haas B."/>
            <person name="Abouelleil A."/>
            <person name="Alvarado L."/>
            <person name="Arachchi H.M."/>
            <person name="Berlin A."/>
            <person name="Chapman S.B."/>
            <person name="Gearin G."/>
            <person name="Goldberg J."/>
            <person name="Griggs A."/>
            <person name="Gujja S."/>
            <person name="Hansen M."/>
            <person name="Heiman D."/>
            <person name="Howarth C."/>
            <person name="Larimer J."/>
            <person name="Lui A."/>
            <person name="MacDonald P.J.P."/>
            <person name="McCowen C."/>
            <person name="Montmayeur A."/>
            <person name="Murphy C."/>
            <person name="Neiman D."/>
            <person name="Pearson M."/>
            <person name="Priest M."/>
            <person name="Roberts A."/>
            <person name="Saif S."/>
            <person name="Shea T."/>
            <person name="Sisk P."/>
            <person name="Stolte C."/>
            <person name="Sykes S."/>
            <person name="Wortman J."/>
            <person name="Nusbaum C."/>
            <person name="Birren B."/>
        </authorList>
    </citation>
    <scope>NUCLEOTIDE SEQUENCE [LARGE SCALE GENOMIC DNA]</scope>
    <source>
        <strain evidence="4 5">YIT 12061</strain>
    </source>
</reference>
<dbReference type="PATRIC" id="fig|742817.3.peg.1521"/>
<dbReference type="InterPro" id="IPR029063">
    <property type="entry name" value="SAM-dependent_MTases_sf"/>
</dbReference>
<proteinExistence type="predicted"/>
<accession>H1DGP7</accession>
<organism evidence="4 5">
    <name type="scientific">Odoribacter laneus YIT 12061</name>
    <dbReference type="NCBI Taxonomy" id="742817"/>
    <lineage>
        <taxon>Bacteria</taxon>
        <taxon>Pseudomonadati</taxon>
        <taxon>Bacteroidota</taxon>
        <taxon>Bacteroidia</taxon>
        <taxon>Bacteroidales</taxon>
        <taxon>Odoribacteraceae</taxon>
        <taxon>Odoribacter</taxon>
    </lineage>
</organism>
<dbReference type="RefSeq" id="WP_009136581.1">
    <property type="nucleotide sequence ID" value="NZ_JH594596.1"/>
</dbReference>
<dbReference type="PANTHER" id="PTHR10509">
    <property type="entry name" value="O-METHYLTRANSFERASE-RELATED"/>
    <property type="match status" value="1"/>
</dbReference>
<dbReference type="SUPFAM" id="SSF53335">
    <property type="entry name" value="S-adenosyl-L-methionine-dependent methyltransferases"/>
    <property type="match status" value="1"/>
</dbReference>
<dbReference type="CDD" id="cd02440">
    <property type="entry name" value="AdoMet_MTases"/>
    <property type="match status" value="1"/>
</dbReference>
<dbReference type="InterPro" id="IPR050362">
    <property type="entry name" value="Cation-dep_OMT"/>
</dbReference>
<sequence>MEWNAELEEYMMAHSEPEPAVLAELRRATHLQVMRPRMLSGNMQGQFLKLICRMTGAKRVLEIGTYTGYAAISMALALPEGGKLYTIDINDEIEDFTRAYIEKSGLGEKICFLLGDACTVIPTLEEQFDVVFIDADKRQYSDYYRLVFDKLRPGGIIIADDVLWEGKVVKEARDAQTKGILDFNERVAADERVEKVILPVRHGLMLIRKK</sequence>
<dbReference type="GO" id="GO:0032259">
    <property type="term" value="P:methylation"/>
    <property type="evidence" value="ECO:0007669"/>
    <property type="project" value="UniProtKB-KW"/>
</dbReference>
<evidence type="ECO:0000256" key="2">
    <source>
        <dbReference type="ARBA" id="ARBA00022679"/>
    </source>
</evidence>
<keyword evidence="1" id="KW-0489">Methyltransferase</keyword>
<comment type="caution">
    <text evidence="4">The sequence shown here is derived from an EMBL/GenBank/DDBJ whole genome shotgun (WGS) entry which is preliminary data.</text>
</comment>
<dbReference type="GO" id="GO:0008171">
    <property type="term" value="F:O-methyltransferase activity"/>
    <property type="evidence" value="ECO:0007669"/>
    <property type="project" value="InterPro"/>
</dbReference>
<evidence type="ECO:0000256" key="3">
    <source>
        <dbReference type="ARBA" id="ARBA00022691"/>
    </source>
</evidence>
<dbReference type="GeneID" id="98069006"/>
<keyword evidence="5" id="KW-1185">Reference proteome</keyword>
<keyword evidence="3" id="KW-0949">S-adenosyl-L-methionine</keyword>
<evidence type="ECO:0000256" key="1">
    <source>
        <dbReference type="ARBA" id="ARBA00022603"/>
    </source>
</evidence>
<keyword evidence="2" id="KW-0808">Transferase</keyword>
<dbReference type="Pfam" id="PF01596">
    <property type="entry name" value="Methyltransf_3"/>
    <property type="match status" value="1"/>
</dbReference>
<dbReference type="GO" id="GO:0008757">
    <property type="term" value="F:S-adenosylmethionine-dependent methyltransferase activity"/>
    <property type="evidence" value="ECO:0007669"/>
    <property type="project" value="TreeGrafter"/>
</dbReference>
<evidence type="ECO:0008006" key="6">
    <source>
        <dbReference type="Google" id="ProtNLM"/>
    </source>
</evidence>
<protein>
    <recommendedName>
        <fullName evidence="6">O-methyltransferase</fullName>
    </recommendedName>
</protein>
<dbReference type="Gene3D" id="3.40.50.150">
    <property type="entry name" value="Vaccinia Virus protein VP39"/>
    <property type="match status" value="1"/>
</dbReference>
<evidence type="ECO:0000313" key="4">
    <source>
        <dbReference type="EMBL" id="EHP47580.1"/>
    </source>
</evidence>
<dbReference type="STRING" id="742817.HMPREF9449_01433"/>
<dbReference type="InterPro" id="IPR002935">
    <property type="entry name" value="SAM_O-MeTrfase"/>
</dbReference>
<dbReference type="Proteomes" id="UP000004892">
    <property type="component" value="Unassembled WGS sequence"/>
</dbReference>
<gene>
    <name evidence="4" type="ORF">HMPREF9449_01433</name>
</gene>
<dbReference type="PROSITE" id="PS51682">
    <property type="entry name" value="SAM_OMT_I"/>
    <property type="match status" value="1"/>
</dbReference>
<dbReference type="EMBL" id="ADMC01000022">
    <property type="protein sequence ID" value="EHP47580.1"/>
    <property type="molecule type" value="Genomic_DNA"/>
</dbReference>
<dbReference type="HOGENOM" id="CLU_067676_1_2_10"/>